<sequence>MELVIDGAGHSSPIAKGKGWQSSKREGPAREQGLEGKGPMVYGDRIDGFASVQFRGGRWSLLPIYKSGSNHVLPIDIHPNLSKIVLLAKKLFFPKQTLQRTENYHDAYIYSFGPLKVHH</sequence>
<evidence type="ECO:0000313" key="3">
    <source>
        <dbReference type="Proteomes" id="UP001367508"/>
    </source>
</evidence>
<reference evidence="2 3" key="1">
    <citation type="submission" date="2024-01" db="EMBL/GenBank/DDBJ databases">
        <title>The genomes of 5 underutilized Papilionoideae crops provide insights into root nodulation and disease resistanc.</title>
        <authorList>
            <person name="Jiang F."/>
        </authorList>
    </citation>
    <scope>NUCLEOTIDE SEQUENCE [LARGE SCALE GENOMIC DNA]</scope>
    <source>
        <strain evidence="2">LVBAO_FW01</strain>
        <tissue evidence="2">Leaves</tissue>
    </source>
</reference>
<accession>A0AAN9PQJ1</accession>
<evidence type="ECO:0000313" key="2">
    <source>
        <dbReference type="EMBL" id="KAK7308285.1"/>
    </source>
</evidence>
<dbReference type="AlphaFoldDB" id="A0AAN9PQJ1"/>
<dbReference type="EMBL" id="JAYMYQ010000010">
    <property type="protein sequence ID" value="KAK7308285.1"/>
    <property type="molecule type" value="Genomic_DNA"/>
</dbReference>
<evidence type="ECO:0000256" key="1">
    <source>
        <dbReference type="SAM" id="MobiDB-lite"/>
    </source>
</evidence>
<dbReference type="Proteomes" id="UP001367508">
    <property type="component" value="Unassembled WGS sequence"/>
</dbReference>
<organism evidence="2 3">
    <name type="scientific">Canavalia gladiata</name>
    <name type="common">Sword bean</name>
    <name type="synonym">Dolichos gladiatus</name>
    <dbReference type="NCBI Taxonomy" id="3824"/>
    <lineage>
        <taxon>Eukaryota</taxon>
        <taxon>Viridiplantae</taxon>
        <taxon>Streptophyta</taxon>
        <taxon>Embryophyta</taxon>
        <taxon>Tracheophyta</taxon>
        <taxon>Spermatophyta</taxon>
        <taxon>Magnoliopsida</taxon>
        <taxon>eudicotyledons</taxon>
        <taxon>Gunneridae</taxon>
        <taxon>Pentapetalae</taxon>
        <taxon>rosids</taxon>
        <taxon>fabids</taxon>
        <taxon>Fabales</taxon>
        <taxon>Fabaceae</taxon>
        <taxon>Papilionoideae</taxon>
        <taxon>50 kb inversion clade</taxon>
        <taxon>NPAAA clade</taxon>
        <taxon>indigoferoid/millettioid clade</taxon>
        <taxon>Phaseoleae</taxon>
        <taxon>Canavalia</taxon>
    </lineage>
</organism>
<name>A0AAN9PQJ1_CANGL</name>
<comment type="caution">
    <text evidence="2">The sequence shown here is derived from an EMBL/GenBank/DDBJ whole genome shotgun (WGS) entry which is preliminary data.</text>
</comment>
<gene>
    <name evidence="2" type="ORF">VNO77_41887</name>
</gene>
<protein>
    <submittedName>
        <fullName evidence="2">Uncharacterized protein</fullName>
    </submittedName>
</protein>
<proteinExistence type="predicted"/>
<feature type="compositionally biased region" description="Basic and acidic residues" evidence="1">
    <location>
        <begin position="23"/>
        <end position="34"/>
    </location>
</feature>
<feature type="region of interest" description="Disordered" evidence="1">
    <location>
        <begin position="1"/>
        <end position="39"/>
    </location>
</feature>
<keyword evidence="3" id="KW-1185">Reference proteome</keyword>